<proteinExistence type="predicted"/>
<dbReference type="WBParaSite" id="ES5_v2.g12278.t1">
    <property type="protein sequence ID" value="ES5_v2.g12278.t1"/>
    <property type="gene ID" value="ES5_v2.g12278"/>
</dbReference>
<protein>
    <submittedName>
        <fullName evidence="2">BTB domain-containing protein</fullName>
    </submittedName>
</protein>
<reference evidence="2" key="1">
    <citation type="submission" date="2022-11" db="UniProtKB">
        <authorList>
            <consortium name="WormBaseParasite"/>
        </authorList>
    </citation>
    <scope>IDENTIFICATION</scope>
</reference>
<evidence type="ECO:0000313" key="1">
    <source>
        <dbReference type="Proteomes" id="UP000887579"/>
    </source>
</evidence>
<evidence type="ECO:0000313" key="2">
    <source>
        <dbReference type="WBParaSite" id="ES5_v2.g12278.t1"/>
    </source>
</evidence>
<accession>A0AC34F542</accession>
<name>A0AC34F542_9BILA</name>
<dbReference type="Proteomes" id="UP000887579">
    <property type="component" value="Unplaced"/>
</dbReference>
<organism evidence="1 2">
    <name type="scientific">Panagrolaimus sp. ES5</name>
    <dbReference type="NCBI Taxonomy" id="591445"/>
    <lineage>
        <taxon>Eukaryota</taxon>
        <taxon>Metazoa</taxon>
        <taxon>Ecdysozoa</taxon>
        <taxon>Nematoda</taxon>
        <taxon>Chromadorea</taxon>
        <taxon>Rhabditida</taxon>
        <taxon>Tylenchina</taxon>
        <taxon>Panagrolaimomorpha</taxon>
        <taxon>Panagrolaimoidea</taxon>
        <taxon>Panagrolaimidae</taxon>
        <taxon>Panagrolaimus</taxon>
    </lineage>
</organism>
<sequence length="249" mass="28713">MESNIDEKQSRFKINLNLEMPENISVTVDYHIRVPSAGYSKHCQHFFAKSGKKGDEVFNRGQVFETKNMNKFIDVASINIKIDGIFKVKESTSILPFFVKFDYSIFVDGQKIQVHKSVIQQHLPKFYSTFNLQRGKHRVTNFSYAVIKAAAGFCYNQPLPSPLFSGALFDLIKFAEKYESKTLKKMAESELCKKITVSNVIEYANFTDLHFLPTLRKQSLQFLASNYNEETMEFKALNNSLKLEMAKLR</sequence>